<dbReference type="InterPro" id="IPR001623">
    <property type="entry name" value="DnaJ_domain"/>
</dbReference>
<keyword evidence="1" id="KW-0143">Chaperone</keyword>
<evidence type="ECO:0000256" key="1">
    <source>
        <dbReference type="ARBA" id="ARBA00023186"/>
    </source>
</evidence>
<dbReference type="EMBL" id="JAEPRD010000170">
    <property type="protein sequence ID" value="KAG2195457.1"/>
    <property type="molecule type" value="Genomic_DNA"/>
</dbReference>
<gene>
    <name evidence="4" type="ORF">INT47_000422</name>
</gene>
<dbReference type="PROSITE" id="PS00636">
    <property type="entry name" value="DNAJ_1"/>
    <property type="match status" value="1"/>
</dbReference>
<feature type="region of interest" description="Disordered" evidence="2">
    <location>
        <begin position="423"/>
        <end position="445"/>
    </location>
</feature>
<sequence>MAYYPSRKPEPYIQAICKQCSSPLEFLPASGTKNEKVEVQCWSCQTVSNFEVDATGTKVKTTRSTSKWSRKKGSDENPVSTEYYDSLGITPSATQNDIKKAYRKMAIKYHPDKNPNDSSAEEKFKKISEAYQVLSDPALRKRYNEFGEENGVRPDGGFVDPEDFFKQAFGGDRFVDIIGEISIGKDMRDALETHEEGADEIDPKTLTPEQKAERDEKKQKLDKARAEARESRVESLAAKLINKLSLYTELNDISEDARYAAFSNIIQIEAEDLKRESHGVELLNAIGYTYLTKATQYINKGFAFGLGGMFHSMKEKGYIISETVGTLRSALDLQSSYSELQKAEEKGDLTDEQRVKLETEAATKGLQAIWRGSKLEVESVLREVCDRVLTDPTVSRETLKNRAIGLKIIGTIYQRVKSDVTPEDIPIPITPSASPPPPSSSTRIE</sequence>
<dbReference type="InterPro" id="IPR018253">
    <property type="entry name" value="DnaJ_domain_CS"/>
</dbReference>
<dbReference type="Pfam" id="PF14308">
    <property type="entry name" value="DnaJ-X"/>
    <property type="match status" value="1"/>
</dbReference>
<dbReference type="PROSITE" id="PS50076">
    <property type="entry name" value="DNAJ_2"/>
    <property type="match status" value="1"/>
</dbReference>
<evidence type="ECO:0000313" key="5">
    <source>
        <dbReference type="Proteomes" id="UP000603453"/>
    </source>
</evidence>
<feature type="region of interest" description="Disordered" evidence="2">
    <location>
        <begin position="193"/>
        <end position="225"/>
    </location>
</feature>
<name>A0A8H7UVD3_9FUNG</name>
<dbReference type="SMART" id="SM00271">
    <property type="entry name" value="DnaJ"/>
    <property type="match status" value="1"/>
</dbReference>
<proteinExistence type="predicted"/>
<dbReference type="CDD" id="cd06257">
    <property type="entry name" value="DnaJ"/>
    <property type="match status" value="1"/>
</dbReference>
<dbReference type="Gene3D" id="1.10.287.110">
    <property type="entry name" value="DnaJ domain"/>
    <property type="match status" value="1"/>
</dbReference>
<evidence type="ECO:0000313" key="4">
    <source>
        <dbReference type="EMBL" id="KAG2195457.1"/>
    </source>
</evidence>
<reference evidence="4" key="1">
    <citation type="submission" date="2020-12" db="EMBL/GenBank/DDBJ databases">
        <title>Metabolic potential, ecology and presence of endohyphal bacteria is reflected in genomic diversity of Mucoromycotina.</title>
        <authorList>
            <person name="Muszewska A."/>
            <person name="Okrasinska A."/>
            <person name="Steczkiewicz K."/>
            <person name="Drgas O."/>
            <person name="Orlowska M."/>
            <person name="Perlinska-Lenart U."/>
            <person name="Aleksandrzak-Piekarczyk T."/>
            <person name="Szatraj K."/>
            <person name="Zielenkiewicz U."/>
            <person name="Pilsyk S."/>
            <person name="Malc E."/>
            <person name="Mieczkowski P."/>
            <person name="Kruszewska J.S."/>
            <person name="Biernat P."/>
            <person name="Pawlowska J."/>
        </authorList>
    </citation>
    <scope>NUCLEOTIDE SEQUENCE</scope>
    <source>
        <strain evidence="4">WA0000017839</strain>
    </source>
</reference>
<dbReference type="PRINTS" id="PR00625">
    <property type="entry name" value="JDOMAIN"/>
</dbReference>
<protein>
    <recommendedName>
        <fullName evidence="3">J domain-containing protein</fullName>
    </recommendedName>
</protein>
<dbReference type="AlphaFoldDB" id="A0A8H7UVD3"/>
<dbReference type="InterPro" id="IPR026894">
    <property type="entry name" value="DnaJ_X"/>
</dbReference>
<dbReference type="PANTHER" id="PTHR44924">
    <property type="entry name" value="DNAJ SUBFAMILY A MEMBER 2"/>
    <property type="match status" value="1"/>
</dbReference>
<dbReference type="InterPro" id="IPR036869">
    <property type="entry name" value="J_dom_sf"/>
</dbReference>
<dbReference type="GO" id="GO:0005829">
    <property type="term" value="C:cytosol"/>
    <property type="evidence" value="ECO:0007669"/>
    <property type="project" value="UniProtKB-ARBA"/>
</dbReference>
<evidence type="ECO:0000259" key="3">
    <source>
        <dbReference type="PROSITE" id="PS50076"/>
    </source>
</evidence>
<dbReference type="FunFam" id="1.10.287.110:FF:000028">
    <property type="entry name" value="DnaJ domain protein"/>
    <property type="match status" value="1"/>
</dbReference>
<dbReference type="OrthoDB" id="552049at2759"/>
<feature type="domain" description="J" evidence="3">
    <location>
        <begin position="82"/>
        <end position="147"/>
    </location>
</feature>
<feature type="compositionally biased region" description="Basic and acidic residues" evidence="2">
    <location>
        <begin position="210"/>
        <end position="225"/>
    </location>
</feature>
<accession>A0A8H7UVD3</accession>
<dbReference type="PANTHER" id="PTHR44924:SF1">
    <property type="entry name" value="DNAJ SUBFAMILY A MEMBER 2"/>
    <property type="match status" value="1"/>
</dbReference>
<dbReference type="Proteomes" id="UP000603453">
    <property type="component" value="Unassembled WGS sequence"/>
</dbReference>
<organism evidence="4 5">
    <name type="scientific">Mucor saturninus</name>
    <dbReference type="NCBI Taxonomy" id="64648"/>
    <lineage>
        <taxon>Eukaryota</taxon>
        <taxon>Fungi</taxon>
        <taxon>Fungi incertae sedis</taxon>
        <taxon>Mucoromycota</taxon>
        <taxon>Mucoromycotina</taxon>
        <taxon>Mucoromycetes</taxon>
        <taxon>Mucorales</taxon>
        <taxon>Mucorineae</taxon>
        <taxon>Mucoraceae</taxon>
        <taxon>Mucor</taxon>
    </lineage>
</organism>
<comment type="caution">
    <text evidence="4">The sequence shown here is derived from an EMBL/GenBank/DDBJ whole genome shotgun (WGS) entry which is preliminary data.</text>
</comment>
<dbReference type="Pfam" id="PF00226">
    <property type="entry name" value="DnaJ"/>
    <property type="match status" value="1"/>
</dbReference>
<dbReference type="SUPFAM" id="SSF46565">
    <property type="entry name" value="Chaperone J-domain"/>
    <property type="match status" value="1"/>
</dbReference>
<keyword evidence="5" id="KW-1185">Reference proteome</keyword>
<evidence type="ECO:0000256" key="2">
    <source>
        <dbReference type="SAM" id="MobiDB-lite"/>
    </source>
</evidence>